<dbReference type="RefSeq" id="WP_093939426.1">
    <property type="nucleotide sequence ID" value="NZ_NMQT01000255.1"/>
</dbReference>
<proteinExistence type="predicted"/>
<comment type="caution">
    <text evidence="3">The sequence shown here is derived from an EMBL/GenBank/DDBJ whole genome shotgun (WGS) entry which is preliminary data.</text>
</comment>
<evidence type="ECO:0000313" key="3">
    <source>
        <dbReference type="EMBL" id="OXM42776.1"/>
    </source>
</evidence>
<dbReference type="Proteomes" id="UP000215223">
    <property type="component" value="Unassembled WGS sequence"/>
</dbReference>
<protein>
    <submittedName>
        <fullName evidence="3">DNA primase</fullName>
    </submittedName>
</protein>
<name>A0A229R821_9PSEU</name>
<evidence type="ECO:0000313" key="4">
    <source>
        <dbReference type="Proteomes" id="UP000215223"/>
    </source>
</evidence>
<dbReference type="SMART" id="SM00943">
    <property type="entry name" value="Prim-Pol"/>
    <property type="match status" value="1"/>
</dbReference>
<organism evidence="3 4">
    <name type="scientific">Amycolatopsis thailandensis</name>
    <dbReference type="NCBI Taxonomy" id="589330"/>
    <lineage>
        <taxon>Bacteria</taxon>
        <taxon>Bacillati</taxon>
        <taxon>Actinomycetota</taxon>
        <taxon>Actinomycetes</taxon>
        <taxon>Pseudonocardiales</taxon>
        <taxon>Pseudonocardiaceae</taxon>
        <taxon>Amycolatopsis</taxon>
    </lineage>
</organism>
<dbReference type="SUPFAM" id="SSF56747">
    <property type="entry name" value="Prim-pol domain"/>
    <property type="match status" value="1"/>
</dbReference>
<feature type="region of interest" description="Disordered" evidence="1">
    <location>
        <begin position="117"/>
        <end position="137"/>
    </location>
</feature>
<dbReference type="OrthoDB" id="3218228at2"/>
<dbReference type="CDD" id="cd04859">
    <property type="entry name" value="Prim_Pol"/>
    <property type="match status" value="1"/>
</dbReference>
<sequence>MATSRNTPVRQADPPPRLQAALAAARRGWPVFPLHPYSTFPAVDDWESAATTDIDAITATWAQAAYNVGIACGPAGLVVVDLDPARGSPPPPEWAELGVTHGRDVLRVLAERAGEPDPVDTYTVITPGKTGPPGTGEHRYYTAPDGVELRNSAGERGNGLGWHVDTRAHGGIIVAAGSIRRVNGRPGLYRIARDLPVAPLPEWLATRLTPPPPQPRIPLQLPRGTRRDAYVSAALANESANVEHATPGIRGDTMFAAAAALGELVGNGLLDELAVETALLNAARHHDGVENWDRAEALRHLRNGLKRGKANPRPLDDVPA</sequence>
<dbReference type="Pfam" id="PF09250">
    <property type="entry name" value="Prim-Pol"/>
    <property type="match status" value="1"/>
</dbReference>
<dbReference type="EMBL" id="NMQT01000255">
    <property type="protein sequence ID" value="OXM42776.1"/>
    <property type="molecule type" value="Genomic_DNA"/>
</dbReference>
<accession>A0A229R821</accession>
<keyword evidence="4" id="KW-1185">Reference proteome</keyword>
<reference evidence="3 4" key="1">
    <citation type="submission" date="2017-07" db="EMBL/GenBank/DDBJ databases">
        <title>Amycolatopsis thailandensis Genome sequencing and assembly.</title>
        <authorList>
            <person name="Kaur N."/>
            <person name="Mayilraj S."/>
        </authorList>
    </citation>
    <scope>NUCLEOTIDE SEQUENCE [LARGE SCALE GENOMIC DNA]</scope>
    <source>
        <strain evidence="3 4">JCM 16380</strain>
    </source>
</reference>
<evidence type="ECO:0000256" key="1">
    <source>
        <dbReference type="SAM" id="MobiDB-lite"/>
    </source>
</evidence>
<feature type="domain" description="DNA primase/polymerase bifunctional N-terminal" evidence="2">
    <location>
        <begin position="21"/>
        <end position="204"/>
    </location>
</feature>
<dbReference type="InterPro" id="IPR015330">
    <property type="entry name" value="DNA_primase/pol_bifunc_N"/>
</dbReference>
<gene>
    <name evidence="3" type="ORF">CFP71_42060</name>
</gene>
<evidence type="ECO:0000259" key="2">
    <source>
        <dbReference type="SMART" id="SM00943"/>
    </source>
</evidence>
<dbReference type="AlphaFoldDB" id="A0A229R821"/>